<feature type="active site" description="Proton donor" evidence="6">
    <location>
        <position position="180"/>
    </location>
</feature>
<comment type="caution">
    <text evidence="8">The sequence shown here is derived from an EMBL/GenBank/DDBJ whole genome shotgun (WGS) entry which is preliminary data.</text>
</comment>
<comment type="similarity">
    <text evidence="2 5">Belongs to the aldose epimerase family.</text>
</comment>
<dbReference type="Gene3D" id="2.70.98.10">
    <property type="match status" value="1"/>
</dbReference>
<dbReference type="Pfam" id="PF01263">
    <property type="entry name" value="Aldose_epim"/>
    <property type="match status" value="1"/>
</dbReference>
<dbReference type="InterPro" id="IPR047215">
    <property type="entry name" value="Galactose_mutarotase-like"/>
</dbReference>
<evidence type="ECO:0000313" key="8">
    <source>
        <dbReference type="EMBL" id="CCI81729.1"/>
    </source>
</evidence>
<dbReference type="GO" id="GO:0004034">
    <property type="term" value="F:aldose 1-epimerase activity"/>
    <property type="evidence" value="ECO:0007669"/>
    <property type="project" value="TreeGrafter"/>
</dbReference>
<evidence type="ECO:0000256" key="3">
    <source>
        <dbReference type="ARBA" id="ARBA00023235"/>
    </source>
</evidence>
<dbReference type="PATRIC" id="fig|1423758.3.peg.1160"/>
<dbReference type="GO" id="GO:0006006">
    <property type="term" value="P:glucose metabolic process"/>
    <property type="evidence" value="ECO:0007669"/>
    <property type="project" value="TreeGrafter"/>
</dbReference>
<dbReference type="CDD" id="cd09019">
    <property type="entry name" value="galactose_mutarotase_like"/>
    <property type="match status" value="1"/>
</dbReference>
<dbReference type="PANTHER" id="PTHR10091">
    <property type="entry name" value="ALDOSE-1-EPIMERASE"/>
    <property type="match status" value="1"/>
</dbReference>
<dbReference type="eggNOG" id="COG2017">
    <property type="taxonomic scope" value="Bacteria"/>
</dbReference>
<evidence type="ECO:0000256" key="1">
    <source>
        <dbReference type="ARBA" id="ARBA00005028"/>
    </source>
</evidence>
<keyword evidence="9" id="KW-1185">Reference proteome</keyword>
<evidence type="ECO:0000256" key="2">
    <source>
        <dbReference type="ARBA" id="ARBA00006206"/>
    </source>
</evidence>
<dbReference type="InterPro" id="IPR014718">
    <property type="entry name" value="GH-type_carb-bd"/>
</dbReference>
<proteinExistence type="inferred from homology"/>
<dbReference type="InterPro" id="IPR008183">
    <property type="entry name" value="Aldose_1/G6P_1-epimerase"/>
</dbReference>
<dbReference type="GO" id="GO:0050558">
    <property type="term" value="F:maltose epimerase activity"/>
    <property type="evidence" value="ECO:0007669"/>
    <property type="project" value="UniProtKB-EC"/>
</dbReference>
<dbReference type="GeneID" id="82846969"/>
<comment type="pathway">
    <text evidence="1 5">Carbohydrate metabolism; hexose metabolism.</text>
</comment>
<comment type="function">
    <text evidence="5">Catalyzes the interconversion of alpha and beta anomers of maltose.</text>
</comment>
<protein>
    <recommendedName>
        <fullName evidence="5">Maltose epimerase</fullName>
        <ecNumber evidence="5">5.1.3.21</ecNumber>
    </recommendedName>
</protein>
<dbReference type="Proteomes" id="UP000009320">
    <property type="component" value="Unassembled WGS sequence"/>
</dbReference>
<sequence>MKITTRHYAYYQGQDYCEYILENDNGMIVKLLNYGATLEQVLLPTENGLAENVIMSLSKPEDYSKQRNFLGGTVGRVVGRIRKGKVNLGSKTLQLPINDGNNHIHGGTGIDTMVWNAQVNLNQDAEFAQVKFTLVDFDGHNGYPGNLKIEVSYTLDNDNCLDYNIFANSDKVTVFTPTNHVYFRLDGPNSDIKNLQIQIDADYYLPLDDESLPYMGMKAVSNTIFDLRKPTHLGKILDSSCKEIKNEHGLNHPFILNTDKNCAKIFSSKTNRTMTMTTDAPSIVVYTANHFNHTGIAKNLGQYDGVTLEAQNPPAPDSNLNASILIPGDDFMRSTTWKFDF</sequence>
<dbReference type="GO" id="GO:0033499">
    <property type="term" value="P:galactose catabolic process via UDP-galactose, Leloir pathway"/>
    <property type="evidence" value="ECO:0007669"/>
    <property type="project" value="TreeGrafter"/>
</dbReference>
<dbReference type="EC" id="5.1.3.21" evidence="5"/>
<organism evidence="8 9">
    <name type="scientific">Lactobacillus hominis DSM 23910 = CRBIP 24.179</name>
    <dbReference type="NCBI Taxonomy" id="1423758"/>
    <lineage>
        <taxon>Bacteria</taxon>
        <taxon>Bacillati</taxon>
        <taxon>Bacillota</taxon>
        <taxon>Bacilli</taxon>
        <taxon>Lactobacillales</taxon>
        <taxon>Lactobacillaceae</taxon>
        <taxon>Lactobacillus</taxon>
    </lineage>
</organism>
<dbReference type="PANTHER" id="PTHR10091:SF0">
    <property type="entry name" value="GALACTOSE MUTAROTASE"/>
    <property type="match status" value="1"/>
</dbReference>
<dbReference type="GO" id="GO:0030246">
    <property type="term" value="F:carbohydrate binding"/>
    <property type="evidence" value="ECO:0007669"/>
    <property type="project" value="InterPro"/>
</dbReference>
<dbReference type="AlphaFoldDB" id="I7L9W2"/>
<dbReference type="GO" id="GO:0005737">
    <property type="term" value="C:cytoplasm"/>
    <property type="evidence" value="ECO:0007669"/>
    <property type="project" value="TreeGrafter"/>
</dbReference>
<accession>I7L9W2</accession>
<evidence type="ECO:0000256" key="6">
    <source>
        <dbReference type="PIRSR" id="PIRSR005096-1"/>
    </source>
</evidence>
<comment type="catalytic activity">
    <reaction evidence="5">
        <text>alpha-maltose = beta-maltose</text>
        <dbReference type="Rhea" id="RHEA:21228"/>
        <dbReference type="ChEBI" id="CHEBI:18147"/>
        <dbReference type="ChEBI" id="CHEBI:18167"/>
        <dbReference type="EC" id="5.1.3.21"/>
    </reaction>
</comment>
<evidence type="ECO:0000256" key="5">
    <source>
        <dbReference type="PIRNR" id="PIRNR005096"/>
    </source>
</evidence>
<name>I7L9W2_9LACO</name>
<dbReference type="EMBL" id="CAKE01000008">
    <property type="protein sequence ID" value="CCI81729.1"/>
    <property type="molecule type" value="Genomic_DNA"/>
</dbReference>
<evidence type="ECO:0000256" key="7">
    <source>
        <dbReference type="PIRSR" id="PIRSR005096-3"/>
    </source>
</evidence>
<feature type="active site" description="Proton acceptor" evidence="6">
    <location>
        <position position="309"/>
    </location>
</feature>
<gene>
    <name evidence="8" type="ORF">BN55_00040</name>
</gene>
<keyword evidence="4 5" id="KW-0119">Carbohydrate metabolism</keyword>
<dbReference type="RefSeq" id="WP_008470596.1">
    <property type="nucleotide sequence ID" value="NZ_AYZP01000022.1"/>
</dbReference>
<feature type="binding site" evidence="7">
    <location>
        <begin position="180"/>
        <end position="182"/>
    </location>
    <ligand>
        <name>beta-D-galactose</name>
        <dbReference type="ChEBI" id="CHEBI:27667"/>
    </ligand>
</feature>
<dbReference type="UniPathway" id="UPA00242"/>
<dbReference type="SUPFAM" id="SSF74650">
    <property type="entry name" value="Galactose mutarotase-like"/>
    <property type="match status" value="1"/>
</dbReference>
<keyword evidence="3 5" id="KW-0413">Isomerase</keyword>
<dbReference type="InterPro" id="IPR015443">
    <property type="entry name" value="Aldose_1-epimerase"/>
</dbReference>
<dbReference type="OrthoDB" id="9779408at2"/>
<dbReference type="InterPro" id="IPR011013">
    <property type="entry name" value="Gal_mutarotase_sf_dom"/>
</dbReference>
<evidence type="ECO:0000256" key="4">
    <source>
        <dbReference type="ARBA" id="ARBA00023277"/>
    </source>
</evidence>
<evidence type="ECO:0000313" key="9">
    <source>
        <dbReference type="Proteomes" id="UP000009320"/>
    </source>
</evidence>
<reference evidence="8 9" key="1">
    <citation type="submission" date="2012-06" db="EMBL/GenBank/DDBJ databases">
        <title>Draft Genome Sequence of Lactobacillus hominis Strain CRBIP 24.179T, isolated from human intestine.</title>
        <authorList>
            <person name="Cousin S."/>
            <person name="Ma L."/>
            <person name="Bizet C."/>
            <person name="Loux V."/>
            <person name="Bouchier C."/>
            <person name="Clermont D."/>
            <person name="Creno S."/>
        </authorList>
    </citation>
    <scope>NUCLEOTIDE SEQUENCE [LARGE SCALE GENOMIC DNA]</scope>
    <source>
        <strain evidence="9">CRBIP 24.179T</strain>
    </source>
</reference>
<dbReference type="PIRSF" id="PIRSF005096">
    <property type="entry name" value="GALM"/>
    <property type="match status" value="1"/>
</dbReference>
<dbReference type="STRING" id="1423758.FC41_GL001147"/>